<feature type="domain" description="TFIIS N-terminal" evidence="3">
    <location>
        <begin position="73"/>
        <end position="153"/>
    </location>
</feature>
<dbReference type="GO" id="GO:0005634">
    <property type="term" value="C:nucleus"/>
    <property type="evidence" value="ECO:0007669"/>
    <property type="project" value="UniProtKB-SubCell"/>
</dbReference>
<feature type="compositionally biased region" description="Low complexity" evidence="2">
    <location>
        <begin position="669"/>
        <end position="680"/>
    </location>
</feature>
<sequence>MTLEDFFTLTEMKDGLTSPARVEELVAVMQKEKDCVLKNVSDATRQLSAVASAIAATENRDCLDLFIKLDGLWFIGRWLKDAQTFATDSTDCFVEESITALLQAFEKLQVDKEKLISSGIWVTVNNLLSHKNMNVQQSARALVDSWKQAKDGDEVHTDVEIACDGGMDARDKPAGGSVSSAVDAHQVTQNEEFCTSQIAGHDIIVSGHTVEHQSTGVKIEKIQFPNNQVSSRIHFDGADVEDACSDIPGSDGMLVSEVHCLEGTLEGQSSQDLKPDSGEGNSDAVKSECSVDGFGQVDKNEDFASKSGKMETSSASAMSKPGDLSVAETEAAPESVLKFAGETNSVDDNKSSAKTTSLGGLGDTHASVSKSSSVMDDYGVLQNCTTTSDHKFSVRGDECCSSSSQDSPGSGYMLEKCEDVEATSARMGDGETNNEIKGYTKRDQEHFSNISDFAKSTRGSSDAILKVSSMDLEFGTVDALEIARLVANEVERQVGDYDEHSGSSSSAGLFRGSIPQLDNVDSINEKQDQHTERQPNELPCVENPSAEACPKGDLHLTSTVDLDAGQEICVQDMESSQVTEAARELEINSEKSMCEFDLNQDVCFGDNQVAAKLMTSPLAVSSSAARALAAAGMPVAPLQFEGSLGWKGSATTSAFRPASPRRNSDGDRSASVGGTSSSSRQRQDSLVIDLNVADGEDEMFADPITREQNPKALGLPSGGSSFELSPRKTERLFDLNQMSVDVDVAPQNGFHHASPTSSTSSMKPSMRNFDLNDRPSWNYADPLELQPFLGETSLHKLNSYEGLPDDSVVSIMGARVSRNTFPPPSSLFLPNGRASEPLMDANLARAGHLWGSYTTLPSAHSSMYGHNGLSMRPSMSFPAAMYGTLSCSIPYMVDSRGVAVVPQIIGSASTVPPSCSQSSFIISSNGAGPSHLNINPNSGYAHDKVNRDLHRVSGQLFIPGSARQFPLGEQLRDNLQPSCSGVSGKRKEPDGGWEPFLMNYKHHKPPHL</sequence>
<dbReference type="SUPFAM" id="SSF47676">
    <property type="entry name" value="Conserved domain common to transcription factors TFIIS, elongin A, CRSP70"/>
    <property type="match status" value="1"/>
</dbReference>
<evidence type="ECO:0000313" key="5">
    <source>
        <dbReference type="Proteomes" id="UP001279734"/>
    </source>
</evidence>
<feature type="region of interest" description="Disordered" evidence="2">
    <location>
        <begin position="748"/>
        <end position="767"/>
    </location>
</feature>
<dbReference type="Gene3D" id="1.20.930.10">
    <property type="entry name" value="Conserved domain common to transcription factors TFIIS, elongin A, CRSP70"/>
    <property type="match status" value="1"/>
</dbReference>
<evidence type="ECO:0000259" key="3">
    <source>
        <dbReference type="PROSITE" id="PS51319"/>
    </source>
</evidence>
<feature type="region of interest" description="Disordered" evidence="2">
    <location>
        <begin position="266"/>
        <end position="369"/>
    </location>
</feature>
<organism evidence="4 5">
    <name type="scientific">Nepenthes gracilis</name>
    <name type="common">Slender pitcher plant</name>
    <dbReference type="NCBI Taxonomy" id="150966"/>
    <lineage>
        <taxon>Eukaryota</taxon>
        <taxon>Viridiplantae</taxon>
        <taxon>Streptophyta</taxon>
        <taxon>Embryophyta</taxon>
        <taxon>Tracheophyta</taxon>
        <taxon>Spermatophyta</taxon>
        <taxon>Magnoliopsida</taxon>
        <taxon>eudicotyledons</taxon>
        <taxon>Gunneridae</taxon>
        <taxon>Pentapetalae</taxon>
        <taxon>Caryophyllales</taxon>
        <taxon>Nepenthaceae</taxon>
        <taxon>Nepenthes</taxon>
    </lineage>
</organism>
<name>A0AAD3SW25_NEPGR</name>
<dbReference type="EMBL" id="BSYO01000018">
    <property type="protein sequence ID" value="GMH18022.1"/>
    <property type="molecule type" value="Genomic_DNA"/>
</dbReference>
<dbReference type="Proteomes" id="UP001279734">
    <property type="component" value="Unassembled WGS sequence"/>
</dbReference>
<dbReference type="AlphaFoldDB" id="A0AAD3SW25"/>
<reference evidence="4" key="1">
    <citation type="submission" date="2023-05" db="EMBL/GenBank/DDBJ databases">
        <title>Nepenthes gracilis genome sequencing.</title>
        <authorList>
            <person name="Fukushima K."/>
        </authorList>
    </citation>
    <scope>NUCLEOTIDE SEQUENCE</scope>
    <source>
        <strain evidence="4">SING2019-196</strain>
    </source>
</reference>
<feature type="compositionally biased region" description="Polar residues" evidence="2">
    <location>
        <begin position="342"/>
        <end position="358"/>
    </location>
</feature>
<dbReference type="PANTHER" id="PTHR47292:SF1">
    <property type="entry name" value="TRANSCRIPTION ELONGATION FACTOR (TFIIS) FAMILY PROTEIN"/>
    <property type="match status" value="1"/>
</dbReference>
<accession>A0AAD3SW25</accession>
<dbReference type="InterPro" id="IPR035441">
    <property type="entry name" value="TFIIS/LEDGF_dom_sf"/>
</dbReference>
<dbReference type="PANTHER" id="PTHR47292">
    <property type="entry name" value="TRANSCRIPTION ELONGATION FACTOR (TFIIS) FAMILY PROTEIN-RELATED"/>
    <property type="match status" value="1"/>
</dbReference>
<evidence type="ECO:0000256" key="1">
    <source>
        <dbReference type="PROSITE-ProRule" id="PRU00649"/>
    </source>
</evidence>
<dbReference type="InterPro" id="IPR017923">
    <property type="entry name" value="TFIIS_N"/>
</dbReference>
<keyword evidence="1" id="KW-0539">Nucleus</keyword>
<gene>
    <name evidence="4" type="ORF">Nepgr_019863</name>
</gene>
<feature type="compositionally biased region" description="Low complexity" evidence="2">
    <location>
        <begin position="754"/>
        <end position="766"/>
    </location>
</feature>
<comment type="caution">
    <text evidence="4">The sequence shown here is derived from an EMBL/GenBank/DDBJ whole genome shotgun (WGS) entry which is preliminary data.</text>
</comment>
<evidence type="ECO:0000313" key="4">
    <source>
        <dbReference type="EMBL" id="GMH18022.1"/>
    </source>
</evidence>
<comment type="subcellular location">
    <subcellularLocation>
        <location evidence="1">Nucleus</location>
    </subcellularLocation>
</comment>
<feature type="region of interest" description="Disordered" evidence="2">
    <location>
        <begin position="704"/>
        <end position="724"/>
    </location>
</feature>
<proteinExistence type="predicted"/>
<feature type="region of interest" description="Disordered" evidence="2">
    <location>
        <begin position="651"/>
        <end position="685"/>
    </location>
</feature>
<feature type="region of interest" description="Disordered" evidence="2">
    <location>
        <begin position="976"/>
        <end position="1008"/>
    </location>
</feature>
<evidence type="ECO:0000256" key="2">
    <source>
        <dbReference type="SAM" id="MobiDB-lite"/>
    </source>
</evidence>
<protein>
    <recommendedName>
        <fullName evidence="3">TFIIS N-terminal domain-containing protein</fullName>
    </recommendedName>
</protein>
<dbReference type="Pfam" id="PF08711">
    <property type="entry name" value="Med26"/>
    <property type="match status" value="1"/>
</dbReference>
<keyword evidence="5" id="KW-1185">Reference proteome</keyword>
<dbReference type="PROSITE" id="PS51319">
    <property type="entry name" value="TFIIS_N"/>
    <property type="match status" value="1"/>
</dbReference>